<accession>A0A2C6LA82</accession>
<sequence>MEQREEETPSSCSSSGGVSAASDDIAAGLTGLPSGGGEDQRMVLVGSAMRAAETPLSHSSSSLASEGDPVSSLVSQAKTAGGRGGDGVKTSMDSEIVGENRSKRSIDNLVTHLQSHRDSFASTASRSTRASKRDSIFRGGSEVGSEGGEPRSIFSRSSLSSLDTVDLQAPPHSGPSVSAPRASLLAQIDEDRALPLQLFLDSQHTLPDLEQVNEEERTDHEIDAASESVQKEEGAPAGPHAEHQRQDVESGWAYGMRTPCGAGKEVHEGQRETAFHVSVCPPVSVPALVGRSEGTHSKLTEKASPPSLERLQLSSHPLPTTPAVVSTEQCDSGEPRAGGIVMKSGQYGLSFSTASSPAQRLQSSDLVGHTATRPIPIAESSSPIAGSSPDVSGDICSAVSGGDADKSEHHHVHPVRVCGEKSTGLSASEPATDPQEPDQQVYLDSGTRPGGVGHPMASSYELIEDPCSEARTVLSQRCVAPVEGSVSTVAEVQRRGYEQHGPAVARNLPAESAACARMRTSGSRNAQERIS</sequence>
<gene>
    <name evidence="2" type="ORF">CSUI_001030</name>
</gene>
<feature type="compositionally biased region" description="Low complexity" evidence="1">
    <location>
        <begin position="151"/>
        <end position="162"/>
    </location>
</feature>
<comment type="caution">
    <text evidence="2">The sequence shown here is derived from an EMBL/GenBank/DDBJ whole genome shotgun (WGS) entry which is preliminary data.</text>
</comment>
<feature type="compositionally biased region" description="Basic and acidic residues" evidence="1">
    <location>
        <begin position="214"/>
        <end position="248"/>
    </location>
</feature>
<feature type="region of interest" description="Disordered" evidence="1">
    <location>
        <begin position="291"/>
        <end position="339"/>
    </location>
</feature>
<keyword evidence="3" id="KW-1185">Reference proteome</keyword>
<protein>
    <submittedName>
        <fullName evidence="2">Uncharacterized protein</fullName>
    </submittedName>
</protein>
<proteinExistence type="predicted"/>
<dbReference type="EMBL" id="MIGC01000404">
    <property type="protein sequence ID" value="PHJ25127.1"/>
    <property type="molecule type" value="Genomic_DNA"/>
</dbReference>
<dbReference type="RefSeq" id="XP_067926799.1">
    <property type="nucleotide sequence ID" value="XM_068061236.1"/>
</dbReference>
<evidence type="ECO:0000313" key="2">
    <source>
        <dbReference type="EMBL" id="PHJ25127.1"/>
    </source>
</evidence>
<evidence type="ECO:0000313" key="3">
    <source>
        <dbReference type="Proteomes" id="UP000221165"/>
    </source>
</evidence>
<reference evidence="2 3" key="1">
    <citation type="journal article" date="2017" name="Int. J. Parasitol.">
        <title>The genome of the protozoan parasite Cystoisospora suis and a reverse vaccinology approach to identify vaccine candidates.</title>
        <authorList>
            <person name="Palmieri N."/>
            <person name="Shrestha A."/>
            <person name="Ruttkowski B."/>
            <person name="Beck T."/>
            <person name="Vogl C."/>
            <person name="Tomley F."/>
            <person name="Blake D.P."/>
            <person name="Joachim A."/>
        </authorList>
    </citation>
    <scope>NUCLEOTIDE SEQUENCE [LARGE SCALE GENOMIC DNA]</scope>
    <source>
        <strain evidence="2 3">Wien I</strain>
    </source>
</reference>
<feature type="region of interest" description="Disordered" evidence="1">
    <location>
        <begin position="203"/>
        <end position="250"/>
    </location>
</feature>
<organism evidence="2 3">
    <name type="scientific">Cystoisospora suis</name>
    <dbReference type="NCBI Taxonomy" id="483139"/>
    <lineage>
        <taxon>Eukaryota</taxon>
        <taxon>Sar</taxon>
        <taxon>Alveolata</taxon>
        <taxon>Apicomplexa</taxon>
        <taxon>Conoidasida</taxon>
        <taxon>Coccidia</taxon>
        <taxon>Eucoccidiorida</taxon>
        <taxon>Eimeriorina</taxon>
        <taxon>Sarcocystidae</taxon>
        <taxon>Cystoisospora</taxon>
    </lineage>
</organism>
<feature type="region of interest" description="Disordered" evidence="1">
    <location>
        <begin position="375"/>
        <end position="455"/>
    </location>
</feature>
<dbReference type="AlphaFoldDB" id="A0A2C6LA82"/>
<name>A0A2C6LA82_9APIC</name>
<dbReference type="GeneID" id="94424447"/>
<feature type="region of interest" description="Disordered" evidence="1">
    <location>
        <begin position="1"/>
        <end position="183"/>
    </location>
</feature>
<feature type="compositionally biased region" description="Low complexity" evidence="1">
    <location>
        <begin position="10"/>
        <end position="28"/>
    </location>
</feature>
<feature type="compositionally biased region" description="Low complexity" evidence="1">
    <location>
        <begin position="56"/>
        <end position="65"/>
    </location>
</feature>
<evidence type="ECO:0000256" key="1">
    <source>
        <dbReference type="SAM" id="MobiDB-lite"/>
    </source>
</evidence>
<feature type="compositionally biased region" description="Polar residues" evidence="1">
    <location>
        <begin position="312"/>
        <end position="330"/>
    </location>
</feature>
<feature type="non-terminal residue" evidence="2">
    <location>
        <position position="531"/>
    </location>
</feature>
<dbReference type="VEuPathDB" id="ToxoDB:CSUI_001030"/>
<dbReference type="Proteomes" id="UP000221165">
    <property type="component" value="Unassembled WGS sequence"/>
</dbReference>